<organism evidence="9 10">
    <name type="scientific">Wickerhamomyces ciferrii (strain ATCC 14091 / BCRC 22168 / CBS 111 / JCM 3599 / NBRC 0793 / NRRL Y-1031 F-60-10)</name>
    <name type="common">Yeast</name>
    <name type="synonym">Pichia ciferrii</name>
    <dbReference type="NCBI Taxonomy" id="1206466"/>
    <lineage>
        <taxon>Eukaryota</taxon>
        <taxon>Fungi</taxon>
        <taxon>Dikarya</taxon>
        <taxon>Ascomycota</taxon>
        <taxon>Saccharomycotina</taxon>
        <taxon>Saccharomycetes</taxon>
        <taxon>Phaffomycetales</taxon>
        <taxon>Wickerhamomycetaceae</taxon>
        <taxon>Wickerhamomyces</taxon>
    </lineage>
</organism>
<evidence type="ECO:0000256" key="6">
    <source>
        <dbReference type="ARBA" id="ARBA00024915"/>
    </source>
</evidence>
<dbReference type="GO" id="GO:0034245">
    <property type="term" value="C:mitochondrial DNA-directed RNA polymerase complex"/>
    <property type="evidence" value="ECO:0007669"/>
    <property type="project" value="TreeGrafter"/>
</dbReference>
<evidence type="ECO:0000313" key="10">
    <source>
        <dbReference type="Proteomes" id="UP000009328"/>
    </source>
</evidence>
<reference evidence="9 10" key="1">
    <citation type="journal article" date="2012" name="Eukaryot. Cell">
        <title>Draft genome sequence of Wickerhamomyces ciferrii NRRL Y-1031 F-60-10.</title>
        <authorList>
            <person name="Schneider J."/>
            <person name="Andrea H."/>
            <person name="Blom J."/>
            <person name="Jaenicke S."/>
            <person name="Ruckert C."/>
            <person name="Schorsch C."/>
            <person name="Szczepanowski R."/>
            <person name="Farwick M."/>
            <person name="Goesmann A."/>
            <person name="Puhler A."/>
            <person name="Schaffer S."/>
            <person name="Tauch A."/>
            <person name="Kohler T."/>
            <person name="Brinkrolf K."/>
        </authorList>
    </citation>
    <scope>NUCLEOTIDE SEQUENCE [LARGE SCALE GENOMIC DNA]</scope>
    <source>
        <strain evidence="10">ATCC 14091 / BCRC 22168 / CBS 111 / JCM 3599 / NBRC 0793 / NRRL Y-1031 F-60-10</strain>
    </source>
</reference>
<comment type="caution">
    <text evidence="9">The sequence shown here is derived from an EMBL/GenBank/DDBJ whole genome shotgun (WGS) entry which is preliminary data.</text>
</comment>
<dbReference type="GO" id="GO:0005759">
    <property type="term" value="C:mitochondrial matrix"/>
    <property type="evidence" value="ECO:0007669"/>
    <property type="project" value="TreeGrafter"/>
</dbReference>
<keyword evidence="2 7" id="KW-0489">Methyltransferase</keyword>
<feature type="binding site" evidence="7">
    <location>
        <position position="2"/>
    </location>
    <ligand>
        <name>S-adenosyl-L-methionine</name>
        <dbReference type="ChEBI" id="CHEBI:59789"/>
    </ligand>
</feature>
<sequence length="263" mass="30458">MEDRKAYYNYLHDIYFPQLPEGHNFDLQLKNPYTWTDYIHLTDGTRVLDPGYQTRDKLHSNFLFTGLIHNEALVMQFLSCMANQNWLQRFGNVKMLLWIPNSSAVKIMARPDTRERAKCSVVRETFCDAKLIATPDDEKSLKSFNNNLLSNDDPIIFNPKSFSKASKYTLIEFNPKDHDLDAFAWDYVVKQLMASRNTPLDKSLNHLGPAAADFFVTKIPLNLLGKVPKNLTSEEFKFLLEVFQSWPFKPDSLLETVSFGKEM</sequence>
<dbReference type="AlphaFoldDB" id="K0KVK6"/>
<evidence type="ECO:0000256" key="4">
    <source>
        <dbReference type="ARBA" id="ARBA00022691"/>
    </source>
</evidence>
<dbReference type="EMBL" id="CAIF01000198">
    <property type="protein sequence ID" value="CCH45504.1"/>
    <property type="molecule type" value="Genomic_DNA"/>
</dbReference>
<dbReference type="EC" id="2.1.1.-" evidence="8"/>
<dbReference type="GO" id="GO:0003723">
    <property type="term" value="F:RNA binding"/>
    <property type="evidence" value="ECO:0007669"/>
    <property type="project" value="UniProtKB-UniRule"/>
</dbReference>
<dbReference type="Gene3D" id="3.40.50.150">
    <property type="entry name" value="Vaccinia Virus protein VP39"/>
    <property type="match status" value="1"/>
</dbReference>
<dbReference type="InterPro" id="IPR023165">
    <property type="entry name" value="rRNA_Ade_diMease-like_C"/>
</dbReference>
<comment type="subcellular location">
    <subcellularLocation>
        <location evidence="1">Mitochondrion</location>
    </subcellularLocation>
</comment>
<dbReference type="Proteomes" id="UP000009328">
    <property type="component" value="Unassembled WGS sequence"/>
</dbReference>
<dbReference type="InterPro" id="IPR001737">
    <property type="entry name" value="KsgA/Erm"/>
</dbReference>
<dbReference type="STRING" id="1206466.K0KVK6"/>
<proteinExistence type="inferred from homology"/>
<name>K0KVK6_WICCF</name>
<evidence type="ECO:0000256" key="3">
    <source>
        <dbReference type="ARBA" id="ARBA00022679"/>
    </source>
</evidence>
<dbReference type="HOGENOM" id="CLU_034228_0_0_1"/>
<keyword evidence="4 7" id="KW-0949">S-adenosyl-L-methionine</keyword>
<keyword evidence="5 7" id="KW-0694">RNA-binding</keyword>
<dbReference type="eggNOG" id="ENOG502QY7G">
    <property type="taxonomic scope" value="Eukaryota"/>
</dbReference>
<dbReference type="Gene3D" id="1.10.8.100">
    <property type="entry name" value="Ribosomal RNA adenine dimethylase-like, domain 2"/>
    <property type="match status" value="1"/>
</dbReference>
<comment type="similarity">
    <text evidence="7 8">Belongs to the class I-like SAM-binding methyltransferase superfamily. rRNA adenine N(6)-methyltransferase family.</text>
</comment>
<dbReference type="PROSITE" id="PS51689">
    <property type="entry name" value="SAM_RNA_A_N6_MT"/>
    <property type="match status" value="1"/>
</dbReference>
<feature type="binding site" evidence="7">
    <location>
        <position position="1"/>
    </location>
    <ligand>
        <name>S-adenosyl-L-methionine</name>
        <dbReference type="ChEBI" id="CHEBI:59789"/>
    </ligand>
</feature>
<dbReference type="InterPro" id="IPR029063">
    <property type="entry name" value="SAM-dependent_MTases_sf"/>
</dbReference>
<dbReference type="SUPFAM" id="SSF53335">
    <property type="entry name" value="S-adenosyl-L-methionine-dependent methyltransferases"/>
    <property type="match status" value="1"/>
</dbReference>
<keyword evidence="10" id="KW-1185">Reference proteome</keyword>
<comment type="function">
    <text evidence="6">Mitochondrial transcription factor that confers selective promoter recognition on the core subunit of the yeast mitochondrial RNA polymerase. Interacts with DNA in a non-specific manner.</text>
</comment>
<evidence type="ECO:0000313" key="9">
    <source>
        <dbReference type="EMBL" id="CCH45504.1"/>
    </source>
</evidence>
<evidence type="ECO:0000256" key="2">
    <source>
        <dbReference type="ARBA" id="ARBA00022603"/>
    </source>
</evidence>
<dbReference type="Pfam" id="PF00398">
    <property type="entry name" value="RrnaAD"/>
    <property type="match status" value="1"/>
</dbReference>
<evidence type="ECO:0000256" key="5">
    <source>
        <dbReference type="ARBA" id="ARBA00022884"/>
    </source>
</evidence>
<dbReference type="FunCoup" id="K0KVK6">
    <property type="interactions" value="23"/>
</dbReference>
<dbReference type="InParanoid" id="K0KVK6"/>
<dbReference type="PANTHER" id="PTHR11727">
    <property type="entry name" value="DIMETHYLADENOSINE TRANSFERASE"/>
    <property type="match status" value="1"/>
</dbReference>
<evidence type="ECO:0000256" key="7">
    <source>
        <dbReference type="PROSITE-ProRule" id="PRU01026"/>
    </source>
</evidence>
<dbReference type="GO" id="GO:0034246">
    <property type="term" value="F:mitochondrial transcription factor activity"/>
    <property type="evidence" value="ECO:0007669"/>
    <property type="project" value="TreeGrafter"/>
</dbReference>
<evidence type="ECO:0000256" key="8">
    <source>
        <dbReference type="RuleBase" id="RU362106"/>
    </source>
</evidence>
<dbReference type="GO" id="GO:0000179">
    <property type="term" value="F:rRNA (adenine-N6,N6-)-dimethyltransferase activity"/>
    <property type="evidence" value="ECO:0007669"/>
    <property type="project" value="UniProtKB-UniRule"/>
</dbReference>
<comment type="caution">
    <text evidence="7">Lacks conserved residue(s) required for the propagation of feature annotation.</text>
</comment>
<protein>
    <recommendedName>
        <fullName evidence="8">rRNA adenine N(6)-methyltransferase</fullName>
        <ecNumber evidence="8">2.1.1.-</ecNumber>
    </recommendedName>
</protein>
<keyword evidence="3 7" id="KW-0808">Transferase</keyword>
<dbReference type="PANTHER" id="PTHR11727:SF17">
    <property type="entry name" value="DIMETHYLADENOSINE TRANSFERASE 1, MITOCHONDRIAL"/>
    <property type="match status" value="1"/>
</dbReference>
<keyword evidence="8" id="KW-0698">rRNA processing</keyword>
<accession>K0KVK6</accession>
<evidence type="ECO:0000256" key="1">
    <source>
        <dbReference type="ARBA" id="ARBA00004173"/>
    </source>
</evidence>
<gene>
    <name evidence="9" type="ORF">BN7_5086</name>
</gene>
<dbReference type="GO" id="GO:0006391">
    <property type="term" value="P:transcription initiation at mitochondrial promoter"/>
    <property type="evidence" value="ECO:0007669"/>
    <property type="project" value="TreeGrafter"/>
</dbReference>